<evidence type="ECO:0000256" key="2">
    <source>
        <dbReference type="ARBA" id="ARBA00022803"/>
    </source>
</evidence>
<name>A0ABV2T5H9_9BACT</name>
<dbReference type="InterPro" id="IPR019734">
    <property type="entry name" value="TPR_rpt"/>
</dbReference>
<proteinExistence type="predicted"/>
<dbReference type="Pfam" id="PF07719">
    <property type="entry name" value="TPR_2"/>
    <property type="match status" value="1"/>
</dbReference>
<evidence type="ECO:0000313" key="5">
    <source>
        <dbReference type="Proteomes" id="UP001549749"/>
    </source>
</evidence>
<evidence type="ECO:0000313" key="4">
    <source>
        <dbReference type="EMBL" id="MET6997900.1"/>
    </source>
</evidence>
<comment type="caution">
    <text evidence="4">The sequence shown here is derived from an EMBL/GenBank/DDBJ whole genome shotgun (WGS) entry which is preliminary data.</text>
</comment>
<dbReference type="EMBL" id="JBEXAC010000001">
    <property type="protein sequence ID" value="MET6997900.1"/>
    <property type="molecule type" value="Genomic_DNA"/>
</dbReference>
<dbReference type="SUPFAM" id="SSF48452">
    <property type="entry name" value="TPR-like"/>
    <property type="match status" value="1"/>
</dbReference>
<organism evidence="4 5">
    <name type="scientific">Chitinophaga defluvii</name>
    <dbReference type="NCBI Taxonomy" id="3163343"/>
    <lineage>
        <taxon>Bacteria</taxon>
        <taxon>Pseudomonadati</taxon>
        <taxon>Bacteroidota</taxon>
        <taxon>Chitinophagia</taxon>
        <taxon>Chitinophagales</taxon>
        <taxon>Chitinophagaceae</taxon>
        <taxon>Chitinophaga</taxon>
    </lineage>
</organism>
<dbReference type="InterPro" id="IPR011990">
    <property type="entry name" value="TPR-like_helical_dom_sf"/>
</dbReference>
<dbReference type="SMART" id="SM00028">
    <property type="entry name" value="TPR"/>
    <property type="match status" value="2"/>
</dbReference>
<evidence type="ECO:0000256" key="1">
    <source>
        <dbReference type="ARBA" id="ARBA00022737"/>
    </source>
</evidence>
<dbReference type="PANTHER" id="PTHR44858">
    <property type="entry name" value="TETRATRICOPEPTIDE REPEAT PROTEIN 6"/>
    <property type="match status" value="1"/>
</dbReference>
<dbReference type="PANTHER" id="PTHR44858:SF1">
    <property type="entry name" value="UDP-N-ACETYLGLUCOSAMINE--PEPTIDE N-ACETYLGLUCOSAMINYLTRANSFERASE SPINDLY-RELATED"/>
    <property type="match status" value="1"/>
</dbReference>
<dbReference type="Proteomes" id="UP001549749">
    <property type="component" value="Unassembled WGS sequence"/>
</dbReference>
<dbReference type="Gene3D" id="1.25.40.10">
    <property type="entry name" value="Tetratricopeptide repeat domain"/>
    <property type="match status" value="1"/>
</dbReference>
<feature type="repeat" description="TPR" evidence="3">
    <location>
        <begin position="357"/>
        <end position="390"/>
    </location>
</feature>
<feature type="repeat" description="TPR" evidence="3">
    <location>
        <begin position="323"/>
        <end position="356"/>
    </location>
</feature>
<keyword evidence="2 3" id="KW-0802">TPR repeat</keyword>
<dbReference type="RefSeq" id="WP_354660535.1">
    <property type="nucleotide sequence ID" value="NZ_JBEXAC010000001.1"/>
</dbReference>
<dbReference type="PROSITE" id="PS50005">
    <property type="entry name" value="TPR"/>
    <property type="match status" value="2"/>
</dbReference>
<evidence type="ECO:0000256" key="3">
    <source>
        <dbReference type="PROSITE-ProRule" id="PRU00339"/>
    </source>
</evidence>
<protein>
    <submittedName>
        <fullName evidence="4">Tetratricopeptide repeat protein</fullName>
    </submittedName>
</protein>
<gene>
    <name evidence="4" type="ORF">ABR189_10995</name>
</gene>
<dbReference type="InterPro" id="IPR013105">
    <property type="entry name" value="TPR_2"/>
</dbReference>
<reference evidence="4 5" key="1">
    <citation type="submission" date="2024-06" db="EMBL/GenBank/DDBJ databases">
        <title>Chitinophaga defluvii sp. nov., isolated from municipal sewage.</title>
        <authorList>
            <person name="Zhang L."/>
        </authorList>
    </citation>
    <scope>NUCLEOTIDE SEQUENCE [LARGE SCALE GENOMIC DNA]</scope>
    <source>
        <strain evidence="4 5">H8</strain>
    </source>
</reference>
<sequence length="406" mass="45616">MAMHEIETLVEMSVYCLDKSSPSSPDCRSLFYNLYCLQEQFDTGFTHFRVMDILIKHRFVYTLPITDHPAYPKNKAYFDQLAAAQKFSFIYEFPQKKWDSDHNPVAGYASFDQAQSTYLLYADAGSILWKSLVDSKKLQGKDARPPQVIPVTTLALIIAKAAAAQQDKALLAMWYQLIPYIIMQEDEEDDMAANTDLKAVLDLVVSNEAIFAEGLPPADELPDGGSFGDFCQWWYAPALGLMKATADEEPEINLDEIPFSEKVEKSAAWYEREVARILQEVNTAIAELEDQGGNEQLQASIDGQLKTALEYAAQGLTLAPNDTGLLVNQGSAWMLLQQYEKALACYDAALANAPENAFVHLNRAILFFHMDRFPQAAAAFEQTLALEPENEFAQQWLQYLKNEKLG</sequence>
<accession>A0ABV2T5H9</accession>
<keyword evidence="5" id="KW-1185">Reference proteome</keyword>
<keyword evidence="1" id="KW-0677">Repeat</keyword>
<dbReference type="InterPro" id="IPR050498">
    <property type="entry name" value="Ycf3"/>
</dbReference>